<protein>
    <recommendedName>
        <fullName evidence="1">YqbQ/XkdQ domain-containing protein</fullName>
    </recommendedName>
</protein>
<dbReference type="InterPro" id="IPR056937">
    <property type="entry name" value="YqbQ/XkdQ"/>
</dbReference>
<reference evidence="2" key="1">
    <citation type="submission" date="2015-03" db="EMBL/GenBank/DDBJ databases">
        <title>MIGS Cultured Bacterial/Archaeal sample from Brevibacillus laterosporus.</title>
        <authorList>
            <person name="Zeng D."/>
            <person name="Zhu L."/>
            <person name="Dong G."/>
            <person name="Ye W."/>
            <person name="Ren D."/>
            <person name="Wu L."/>
            <person name="Xu J."/>
            <person name="Li G."/>
            <person name="Guo L."/>
        </authorList>
    </citation>
    <scope>NUCLEOTIDE SEQUENCE</scope>
    <source>
        <strain evidence="2">B9</strain>
    </source>
</reference>
<evidence type="ECO:0000313" key="2">
    <source>
        <dbReference type="EMBL" id="AKF92636.1"/>
    </source>
</evidence>
<proteinExistence type="predicted"/>
<gene>
    <name evidence="2" type="ORF">EX87_02290</name>
</gene>
<feature type="domain" description="YqbQ/XkdQ" evidence="1">
    <location>
        <begin position="21"/>
        <end position="311"/>
    </location>
</feature>
<dbReference type="RefSeq" id="WP_031411246.1">
    <property type="nucleotide sequence ID" value="NZ_CP011074.1"/>
</dbReference>
<evidence type="ECO:0000259" key="1">
    <source>
        <dbReference type="Pfam" id="PF24032"/>
    </source>
</evidence>
<sequence>MKIIYGRGSDRIDLTPAVTEMTWSSSRGQIAQVCQAKIRNAPPLGVAGYLMLFSKEQKLRDQFFHGPVVEWNRDEKTGEVSVTAYELSWYLQKNDVQRPYINGDVGKELGRIIKSAGISFECPSFGCRLKERMSTQSYTSLYTQLTEEAYDKTGIRYFVQHERDKLKVLAEGNNPYVPVFKAAMLEASSIGESMEELYTVVTVQRYKDDKLASSVTKENSGAVKNYGRMQKIIEAGKDDNLAAIATNQLKKLSEVSRTREITVRFTDPAIAKLRAGWRVDILERNGKQTQWIVTSSSAQSKGMEYMMDLSLESR</sequence>
<dbReference type="Pfam" id="PF24032">
    <property type="entry name" value="YQBQ"/>
    <property type="match status" value="1"/>
</dbReference>
<dbReference type="AlphaFoldDB" id="A0A0F6XYU5"/>
<dbReference type="EMBL" id="CP011074">
    <property type="protein sequence ID" value="AKF92636.1"/>
    <property type="molecule type" value="Genomic_DNA"/>
</dbReference>
<accession>A0A0F6XYU5</accession>
<organism evidence="2">
    <name type="scientific">Brevibacillus laterosporus</name>
    <name type="common">Bacillus laterosporus</name>
    <dbReference type="NCBI Taxonomy" id="1465"/>
    <lineage>
        <taxon>Bacteria</taxon>
        <taxon>Bacillati</taxon>
        <taxon>Bacillota</taxon>
        <taxon>Bacilli</taxon>
        <taxon>Bacillales</taxon>
        <taxon>Paenibacillaceae</taxon>
        <taxon>Brevibacillus</taxon>
    </lineage>
</organism>
<name>A0A0F6XYU5_BRELA</name>